<dbReference type="Proteomes" id="UP000243006">
    <property type="component" value="Unassembled WGS sequence"/>
</dbReference>
<name>A0A1Y3ESY9_9BILA</name>
<sequence>MNIKDMPTAWKITPSRSAEEQMQNKVKHVRLLHLYSRSFADNEAIQLSLSLQMNCTIYCA</sequence>
<dbReference type="EMBL" id="LVZM01002948">
    <property type="protein sequence ID" value="OUC48284.1"/>
    <property type="molecule type" value="Genomic_DNA"/>
</dbReference>
<evidence type="ECO:0000313" key="1">
    <source>
        <dbReference type="EMBL" id="OUC48284.1"/>
    </source>
</evidence>
<dbReference type="AlphaFoldDB" id="A0A1Y3ESY9"/>
<accession>A0A1Y3ESY9</accession>
<organism evidence="1 2">
    <name type="scientific">Trichinella nativa</name>
    <dbReference type="NCBI Taxonomy" id="6335"/>
    <lineage>
        <taxon>Eukaryota</taxon>
        <taxon>Metazoa</taxon>
        <taxon>Ecdysozoa</taxon>
        <taxon>Nematoda</taxon>
        <taxon>Enoplea</taxon>
        <taxon>Dorylaimia</taxon>
        <taxon>Trichinellida</taxon>
        <taxon>Trichinellidae</taxon>
        <taxon>Trichinella</taxon>
    </lineage>
</organism>
<evidence type="ECO:0000313" key="2">
    <source>
        <dbReference type="Proteomes" id="UP000243006"/>
    </source>
</evidence>
<comment type="caution">
    <text evidence="1">The sequence shown here is derived from an EMBL/GenBank/DDBJ whole genome shotgun (WGS) entry which is preliminary data.</text>
</comment>
<gene>
    <name evidence="1" type="ORF">D917_06271</name>
</gene>
<reference evidence="1 2" key="1">
    <citation type="submission" date="2015-04" db="EMBL/GenBank/DDBJ databases">
        <title>Draft genome of the roundworm Trichinella nativa.</title>
        <authorList>
            <person name="Mitreva M."/>
        </authorList>
    </citation>
    <scope>NUCLEOTIDE SEQUENCE [LARGE SCALE GENOMIC DNA]</scope>
    <source>
        <strain evidence="1 2">ISS45</strain>
    </source>
</reference>
<protein>
    <submittedName>
        <fullName evidence="1">Uncharacterized protein</fullName>
    </submittedName>
</protein>
<proteinExistence type="predicted"/>